<dbReference type="InterPro" id="IPR015424">
    <property type="entry name" value="PyrdxlP-dep_Trfase"/>
</dbReference>
<accession>A0A939FPD1</accession>
<dbReference type="InterPro" id="IPR015422">
    <property type="entry name" value="PyrdxlP-dep_Trfase_small"/>
</dbReference>
<dbReference type="InterPro" id="IPR000653">
    <property type="entry name" value="DegT/StrS_aminotransferase"/>
</dbReference>
<dbReference type="PANTHER" id="PTHR30244">
    <property type="entry name" value="TRANSAMINASE"/>
    <property type="match status" value="1"/>
</dbReference>
<proteinExistence type="predicted"/>
<keyword evidence="1" id="KW-0808">Transferase</keyword>
<reference evidence="1" key="1">
    <citation type="submission" date="2021-03" db="EMBL/GenBank/DDBJ databases">
        <title>Streptomyces strains.</title>
        <authorList>
            <person name="Lund M.B."/>
            <person name="Toerring T."/>
        </authorList>
    </citation>
    <scope>NUCLEOTIDE SEQUENCE</scope>
    <source>
        <strain evidence="1">JCM 4242</strain>
    </source>
</reference>
<sequence length="234" mass="24598">MGTEERLAAAGVGPGDDVVVPSYAPAAVAEAVRALGAQPVFADIDPAGYCLDPASAAGAMTPRTAAVVAVHLFGHPADLTALRLVAAAHGALLLEHTDTADLTALTRTEAETSRRRANAAYLTSRLTGVLTPVVAPGVVHRFDSYVVRVPGNGRPDRDAFARALRARGVRCRVPVRTPVHRMPPFRRELWLPETERAAGECLELPVAAELTRRDLQRLVSACNALGGLVPLAAA</sequence>
<dbReference type="SUPFAM" id="SSF53383">
    <property type="entry name" value="PLP-dependent transferases"/>
    <property type="match status" value="1"/>
</dbReference>
<dbReference type="EMBL" id="JAFMOF010000003">
    <property type="protein sequence ID" value="MBO0655358.1"/>
    <property type="molecule type" value="Genomic_DNA"/>
</dbReference>
<dbReference type="GO" id="GO:0030170">
    <property type="term" value="F:pyridoxal phosphate binding"/>
    <property type="evidence" value="ECO:0007669"/>
    <property type="project" value="TreeGrafter"/>
</dbReference>
<dbReference type="InterPro" id="IPR015421">
    <property type="entry name" value="PyrdxlP-dep_Trfase_major"/>
</dbReference>
<dbReference type="GO" id="GO:0008483">
    <property type="term" value="F:transaminase activity"/>
    <property type="evidence" value="ECO:0007669"/>
    <property type="project" value="UniProtKB-KW"/>
</dbReference>
<dbReference type="AlphaFoldDB" id="A0A939FPD1"/>
<dbReference type="Gene3D" id="3.40.640.10">
    <property type="entry name" value="Type I PLP-dependent aspartate aminotransferase-like (Major domain)"/>
    <property type="match status" value="1"/>
</dbReference>
<dbReference type="Proteomes" id="UP000664781">
    <property type="component" value="Unassembled WGS sequence"/>
</dbReference>
<name>A0A939FPD1_9ACTN</name>
<protein>
    <submittedName>
        <fullName evidence="1">DegT/DnrJ/EryC1/StrS family aminotransferase</fullName>
    </submittedName>
</protein>
<keyword evidence="2" id="KW-1185">Reference proteome</keyword>
<dbReference type="GO" id="GO:0000271">
    <property type="term" value="P:polysaccharide biosynthetic process"/>
    <property type="evidence" value="ECO:0007669"/>
    <property type="project" value="TreeGrafter"/>
</dbReference>
<dbReference type="RefSeq" id="WP_086568137.1">
    <property type="nucleotide sequence ID" value="NZ_JAFMOF010000003.1"/>
</dbReference>
<dbReference type="Gene3D" id="3.90.1150.10">
    <property type="entry name" value="Aspartate Aminotransferase, domain 1"/>
    <property type="match status" value="1"/>
</dbReference>
<dbReference type="PANTHER" id="PTHR30244:SF42">
    <property type="entry name" value="UDP-2-ACETAMIDO-2-DEOXY-3-OXO-D-GLUCURONATE AMINOTRANSFERASE"/>
    <property type="match status" value="1"/>
</dbReference>
<evidence type="ECO:0000313" key="2">
    <source>
        <dbReference type="Proteomes" id="UP000664781"/>
    </source>
</evidence>
<keyword evidence="1" id="KW-0032">Aminotransferase</keyword>
<evidence type="ECO:0000313" key="1">
    <source>
        <dbReference type="EMBL" id="MBO0655358.1"/>
    </source>
</evidence>
<comment type="caution">
    <text evidence="1">The sequence shown here is derived from an EMBL/GenBank/DDBJ whole genome shotgun (WGS) entry which is preliminary data.</text>
</comment>
<dbReference type="Pfam" id="PF01041">
    <property type="entry name" value="DegT_DnrJ_EryC1"/>
    <property type="match status" value="2"/>
</dbReference>
<gene>
    <name evidence="1" type="ORF">J1792_22030</name>
</gene>
<organism evidence="1 2">
    <name type="scientific">Streptomyces triculaminicus</name>
    <dbReference type="NCBI Taxonomy" id="2816232"/>
    <lineage>
        <taxon>Bacteria</taxon>
        <taxon>Bacillati</taxon>
        <taxon>Actinomycetota</taxon>
        <taxon>Actinomycetes</taxon>
        <taxon>Kitasatosporales</taxon>
        <taxon>Streptomycetaceae</taxon>
        <taxon>Streptomyces</taxon>
    </lineage>
</organism>